<gene>
    <name evidence="1" type="ORF">EV383_4375</name>
</gene>
<organism evidence="1 2">
    <name type="scientific">Pseudonocardia sediminis</name>
    <dbReference type="NCBI Taxonomy" id="1397368"/>
    <lineage>
        <taxon>Bacteria</taxon>
        <taxon>Bacillati</taxon>
        <taxon>Actinomycetota</taxon>
        <taxon>Actinomycetes</taxon>
        <taxon>Pseudonocardiales</taxon>
        <taxon>Pseudonocardiaceae</taxon>
        <taxon>Pseudonocardia</taxon>
    </lineage>
</organism>
<protein>
    <submittedName>
        <fullName evidence="1">Uncharacterized protein</fullName>
    </submittedName>
</protein>
<proteinExistence type="predicted"/>
<comment type="caution">
    <text evidence="1">The sequence shown here is derived from an EMBL/GenBank/DDBJ whole genome shotgun (WGS) entry which is preliminary data.</text>
</comment>
<name>A0A4Q7V271_PSEST</name>
<dbReference type="EMBL" id="SHKL01000001">
    <property type="protein sequence ID" value="RZT87451.1"/>
    <property type="molecule type" value="Genomic_DNA"/>
</dbReference>
<keyword evidence="2" id="KW-1185">Reference proteome</keyword>
<accession>A0A4Q7V271</accession>
<dbReference type="Proteomes" id="UP000291591">
    <property type="component" value="Unassembled WGS sequence"/>
</dbReference>
<sequence>MVDASRIADPATRTLVRELAELRREVDTLKAGQRASQLGNSSVDNGTLWFTDNGVQRVGIGAQVDGKFGWFAVNGTAPPRPNTPQLTGTVNGVAVTWNGEFAGQAPSDFTHVKVFVSPVGQAFIPSDGNVVGHFLGAATMPVAPLPETDHWCVLIAYNTSGVASEPSFVAGPARPQPVVATEILDGLVTETKLAANAVTQAKLAAGAVGTAQLGNQVVDLSKLANGSVDATKIVDGSITPAKVTFTAADIGSIATFYQASAPTGTIAQGSLWADSDDQNKLYRYSGSGWVAVNDQGVAAALASAQQAQTDAANALSAAAGAEAAVDGKVTVYYQASSPSGANTGDLWLDTDDANKLYRWSGSTWVLVSDTRIAAALVNAQTAQSTADGKIQAFYQAAAPTGVSVGDLWFNTSAGNAVSRWNGSSWVSLPLGSGAIGSGAIGTAHIQNGAVTGTTIAGSAVDTSKLASGAVDASKIAANAVTAPAIQDGAVGSAELSANSVVAGKVAANAITAGTISAGVVGATELAANSVVAGKIAANAVTAGTVAANTIGANEIISNSIVAGKLAADSVTSTNIVAGGVQAANLAAGSVSTEKLVAASVIAEKIAALAVTADKLAANSVTAGAIQAGSVTADKLEALLVLVNTLIAGDPNGWRTEIGDAVTPLLYWDGVNTGFALSRDPATGQSNAYLSGRIEFGNGSQIESDYLDLCEQPATGFQKPTLRQSRSWIDSGPASAITPKWTSATKPGNLLVMSVYVVASSGGSGAPQVTVPSGWTYIDGVTSGTSKLLLYYVSPGAATSRSSESFSATLSPRWAVGLFEYSGIAPGSTLDVSANNSGSGSTANSGTTGTTVQANELQIAAWASPTIGSSGTWKNPTNGFMIVASGNGAAGHGYAVASKVATATGAVSSAVTMSSAQAWLGTVATFRTAVADPIPRTPPTAVLRNFTLRRGGKSTPHIIDDAGQVYPMGRVPYCRIRLNATVSLTASTDVYAQGDWVVTADIYGMAAISTSAATFTNITIPVSGNYLVDYKTIFQASTNATANIVGFVTKNARTSGSSVARDIRQFNANGTDGSPTQANRVVPLVAGDILYFGNWSNASCTFAPSANGILTEMSVHYLGPNF</sequence>
<evidence type="ECO:0000313" key="2">
    <source>
        <dbReference type="Proteomes" id="UP000291591"/>
    </source>
</evidence>
<reference evidence="1 2" key="1">
    <citation type="submission" date="2019-02" db="EMBL/GenBank/DDBJ databases">
        <title>Sequencing the genomes of 1000 actinobacteria strains.</title>
        <authorList>
            <person name="Klenk H.-P."/>
        </authorList>
    </citation>
    <scope>NUCLEOTIDE SEQUENCE [LARGE SCALE GENOMIC DNA]</scope>
    <source>
        <strain evidence="1 2">DSM 45779</strain>
    </source>
</reference>
<dbReference type="AlphaFoldDB" id="A0A4Q7V271"/>
<evidence type="ECO:0000313" key="1">
    <source>
        <dbReference type="EMBL" id="RZT87451.1"/>
    </source>
</evidence>